<dbReference type="EMBL" id="BLJN01000001">
    <property type="protein sequence ID" value="GFE79648.1"/>
    <property type="molecule type" value="Genomic_DNA"/>
</dbReference>
<name>A0A829Y9W2_9GAMM</name>
<dbReference type="PANTHER" id="PTHR32305">
    <property type="match status" value="1"/>
</dbReference>
<evidence type="ECO:0000313" key="3">
    <source>
        <dbReference type="Proteomes" id="UP000445000"/>
    </source>
</evidence>
<dbReference type="InterPro" id="IPR022385">
    <property type="entry name" value="Rhs_assc_core"/>
</dbReference>
<reference evidence="3" key="1">
    <citation type="submission" date="2020-01" db="EMBL/GenBank/DDBJ databases">
        <title>'Steroidobacter agaridevorans' sp. nov., agar-degrading bacteria isolated from rhizosphere soils.</title>
        <authorList>
            <person name="Ikenaga M."/>
            <person name="Kataoka M."/>
            <person name="Murouchi A."/>
            <person name="Katsuragi S."/>
            <person name="Sakai M."/>
        </authorList>
    </citation>
    <scope>NUCLEOTIDE SEQUENCE [LARGE SCALE GENOMIC DNA]</scope>
    <source>
        <strain evidence="3">YU21-B</strain>
    </source>
</reference>
<keyword evidence="3" id="KW-1185">Reference proteome</keyword>
<feature type="region of interest" description="Disordered" evidence="1">
    <location>
        <begin position="506"/>
        <end position="531"/>
    </location>
</feature>
<dbReference type="Gene3D" id="2.180.10.10">
    <property type="entry name" value="RHS repeat-associated core"/>
    <property type="match status" value="1"/>
</dbReference>
<sequence length="703" mass="77779">MWMSKEELRYSGDSANYYVNRDYDDATGFLDALTYPQSTAGYRLKLQYEYQNGRLLRVRDFNAPTTVFWQANAMDARNNLLDEVLGNGVQTIRGYDQVTGRLDYLQSGPNADGTIQDLSYAWDRVGNLVERQDLRQSLTEHFYYDHLHRLDYSTLNGTTNLDVSYDEMGNILTKLGVGTYTYHATKKHAVIATSGSSRTFTYDNNGNQINRTGQSVTWYPFNLPKQISATGNNSSTFYYTGNGGRWKQSAVHGGVSETTTYIGGLMEIVVRLGVTNYRHYIAGGTGTVAEHIRTSSGTNATRYFTKDHLGSVDTISDSTGSGILRLSYAAHGERRNEAGWSGAVPAADQTNIGANTRRGFTEHDMLDNLQLVHMNGRVFDPVAGRFISADPFIDGPGSTQGWNRYAYVGNNPLSITDPSGFGGCRITICHPDGQESLNDAIFGHLDTGTWDPGGPDFNDLGLGVSAADYMFNSLLSWTSMDRHDMLSRIQRLSTTPHITAYSIPRTHQREPFNLPHQPRDAGTSKGSTVGGASGTRLAWASQKGFYVHQNVTRDVIGRTLSSRERAILDRAQVFADGVQFQDAASSFRHAMRNPDQTADEARALANEFVRAHFARAWAASTRDEALFRFGVALHTLQDATSPSHAGFQLWSGNETFGEQATHVRAEVFDPGAGSALHRATEAAWQWFQRGELPQGDLFIFGHD</sequence>
<comment type="caution">
    <text evidence="2">The sequence shown here is derived from an EMBL/GenBank/DDBJ whole genome shotgun (WGS) entry which is preliminary data.</text>
</comment>
<evidence type="ECO:0000313" key="2">
    <source>
        <dbReference type="EMBL" id="GFE79648.1"/>
    </source>
</evidence>
<dbReference type="NCBIfam" id="TIGR03696">
    <property type="entry name" value="Rhs_assc_core"/>
    <property type="match status" value="1"/>
</dbReference>
<dbReference type="PANTHER" id="PTHR32305:SF15">
    <property type="entry name" value="PROTEIN RHSA-RELATED"/>
    <property type="match status" value="1"/>
</dbReference>
<dbReference type="Proteomes" id="UP000445000">
    <property type="component" value="Unassembled WGS sequence"/>
</dbReference>
<evidence type="ECO:0008006" key="4">
    <source>
        <dbReference type="Google" id="ProtNLM"/>
    </source>
</evidence>
<evidence type="ECO:0000256" key="1">
    <source>
        <dbReference type="SAM" id="MobiDB-lite"/>
    </source>
</evidence>
<proteinExistence type="predicted"/>
<gene>
    <name evidence="2" type="ORF">GCM10011487_16480</name>
</gene>
<dbReference type="InterPro" id="IPR050708">
    <property type="entry name" value="T6SS_VgrG/RHS"/>
</dbReference>
<dbReference type="AlphaFoldDB" id="A0A829Y9W2"/>
<dbReference type="RefSeq" id="WP_209005403.1">
    <property type="nucleotide sequence ID" value="NZ_BLJN01000001.1"/>
</dbReference>
<protein>
    <recommendedName>
        <fullName evidence="4">RHS repeat-associated core domain-containing protein</fullName>
    </recommendedName>
</protein>
<accession>A0A829Y9W2</accession>
<organism evidence="2 3">
    <name type="scientific">Steroidobacter agaridevorans</name>
    <dbReference type="NCBI Taxonomy" id="2695856"/>
    <lineage>
        <taxon>Bacteria</taxon>
        <taxon>Pseudomonadati</taxon>
        <taxon>Pseudomonadota</taxon>
        <taxon>Gammaproteobacteria</taxon>
        <taxon>Steroidobacterales</taxon>
        <taxon>Steroidobacteraceae</taxon>
        <taxon>Steroidobacter</taxon>
    </lineage>
</organism>